<dbReference type="Gene3D" id="3.90.550.10">
    <property type="entry name" value="Spore Coat Polysaccharide Biosynthesis Protein SpsA, Chain A"/>
    <property type="match status" value="1"/>
</dbReference>
<dbReference type="Proteomes" id="UP000703674">
    <property type="component" value="Unassembled WGS sequence"/>
</dbReference>
<proteinExistence type="predicted"/>
<evidence type="ECO:0000313" key="3">
    <source>
        <dbReference type="Proteomes" id="UP000703674"/>
    </source>
</evidence>
<dbReference type="InterPro" id="IPR050256">
    <property type="entry name" value="Glycosyltransferase_2"/>
</dbReference>
<dbReference type="SUPFAM" id="SSF53448">
    <property type="entry name" value="Nucleotide-diphospho-sugar transferases"/>
    <property type="match status" value="1"/>
</dbReference>
<gene>
    <name evidence="2" type="ORF">HC175_23700</name>
</gene>
<dbReference type="PANTHER" id="PTHR48090">
    <property type="entry name" value="UNDECAPRENYL-PHOSPHATE 4-DEOXY-4-FORMAMIDO-L-ARABINOSE TRANSFERASE-RELATED"/>
    <property type="match status" value="1"/>
</dbReference>
<sequence>MPYASTLIIVPAYQEKGRIGAVVKKIKATGPWPVLVVDDGSNDATAEEAEKAGAKVVRHVINRGPGAATMTGLAKARQEGYTYAITIDGDDQ</sequence>
<comment type="caution">
    <text evidence="2">The sequence shown here is derived from an EMBL/GenBank/DDBJ whole genome shotgun (WGS) entry which is preliminary data.</text>
</comment>
<feature type="non-terminal residue" evidence="2">
    <location>
        <position position="92"/>
    </location>
</feature>
<evidence type="ECO:0000259" key="1">
    <source>
        <dbReference type="Pfam" id="PF00535"/>
    </source>
</evidence>
<feature type="domain" description="Glycosyltransferase 2-like" evidence="1">
    <location>
        <begin position="8"/>
        <end position="92"/>
    </location>
</feature>
<organism evidence="2 3">
    <name type="scientific">Salinimicrobium oceani</name>
    <dbReference type="NCBI Taxonomy" id="2722702"/>
    <lineage>
        <taxon>Bacteria</taxon>
        <taxon>Pseudomonadati</taxon>
        <taxon>Bacteroidota</taxon>
        <taxon>Flavobacteriia</taxon>
        <taxon>Flavobacteriales</taxon>
        <taxon>Flavobacteriaceae</taxon>
        <taxon>Salinimicrobium</taxon>
    </lineage>
</organism>
<name>A0ABX1D9M4_9FLAO</name>
<evidence type="ECO:0000313" key="2">
    <source>
        <dbReference type="EMBL" id="NJW55922.1"/>
    </source>
</evidence>
<keyword evidence="3" id="KW-1185">Reference proteome</keyword>
<accession>A0ABX1D9M4</accession>
<protein>
    <submittedName>
        <fullName evidence="2">Glycosyltransferase family 2 protein</fullName>
    </submittedName>
</protein>
<dbReference type="PANTHER" id="PTHR48090:SF7">
    <property type="entry name" value="RFBJ PROTEIN"/>
    <property type="match status" value="1"/>
</dbReference>
<dbReference type="InterPro" id="IPR029044">
    <property type="entry name" value="Nucleotide-diphossugar_trans"/>
</dbReference>
<reference evidence="2 3" key="1">
    <citation type="submission" date="2020-03" db="EMBL/GenBank/DDBJ databases">
        <title>Salinimicrobium sp. nov, isolated from SCS.</title>
        <authorList>
            <person name="Cao W.R."/>
        </authorList>
    </citation>
    <scope>NUCLEOTIDE SEQUENCE [LARGE SCALE GENOMIC DNA]</scope>
    <source>
        <strain evidence="3">J15B91</strain>
    </source>
</reference>
<dbReference type="EMBL" id="JAAVJR010001712">
    <property type="protein sequence ID" value="NJW55922.1"/>
    <property type="molecule type" value="Genomic_DNA"/>
</dbReference>
<dbReference type="InterPro" id="IPR001173">
    <property type="entry name" value="Glyco_trans_2-like"/>
</dbReference>
<dbReference type="CDD" id="cd04179">
    <property type="entry name" value="DPM_DPG-synthase_like"/>
    <property type="match status" value="1"/>
</dbReference>
<dbReference type="Pfam" id="PF00535">
    <property type="entry name" value="Glycos_transf_2"/>
    <property type="match status" value="1"/>
</dbReference>